<sequence>MAEDIGKLVLRVTLAVLLLFHGIDKIGHLSGIIAILGKKGFPEFFAYLIYVGEIIAPLMLLVGYRVKTGALIISATIFSASVLVYSGKFFSLGDHGAYALEVQSFYVFVGIAIFFLGNDRFCLDARKKKT</sequence>
<dbReference type="STRING" id="1121416.SAMN02745220_02857"/>
<evidence type="ECO:0000256" key="1">
    <source>
        <dbReference type="ARBA" id="ARBA00004651"/>
    </source>
</evidence>
<name>A0A1M7YAC6_9BACT</name>
<evidence type="ECO:0000256" key="5">
    <source>
        <dbReference type="ARBA" id="ARBA00022989"/>
    </source>
</evidence>
<dbReference type="InterPro" id="IPR032808">
    <property type="entry name" value="DoxX"/>
</dbReference>
<dbReference type="InterPro" id="IPR051907">
    <property type="entry name" value="DoxX-like_oxidoreductase"/>
</dbReference>
<keyword evidence="6 7" id="KW-0472">Membrane</keyword>
<proteinExistence type="inferred from homology"/>
<dbReference type="GO" id="GO:0005886">
    <property type="term" value="C:plasma membrane"/>
    <property type="evidence" value="ECO:0007669"/>
    <property type="project" value="UniProtKB-SubCell"/>
</dbReference>
<evidence type="ECO:0000313" key="9">
    <source>
        <dbReference type="Proteomes" id="UP000184603"/>
    </source>
</evidence>
<evidence type="ECO:0000256" key="2">
    <source>
        <dbReference type="ARBA" id="ARBA00006679"/>
    </source>
</evidence>
<feature type="transmembrane region" description="Helical" evidence="7">
    <location>
        <begin position="12"/>
        <end position="38"/>
    </location>
</feature>
<dbReference type="Proteomes" id="UP000184603">
    <property type="component" value="Unassembled WGS sequence"/>
</dbReference>
<feature type="transmembrane region" description="Helical" evidence="7">
    <location>
        <begin position="71"/>
        <end position="90"/>
    </location>
</feature>
<dbReference type="AlphaFoldDB" id="A0A1M7YAC6"/>
<dbReference type="EMBL" id="FRFE01000014">
    <property type="protein sequence ID" value="SHO49488.1"/>
    <property type="molecule type" value="Genomic_DNA"/>
</dbReference>
<keyword evidence="5 7" id="KW-1133">Transmembrane helix</keyword>
<gene>
    <name evidence="8" type="ORF">SAMN02745220_02857</name>
</gene>
<keyword evidence="9" id="KW-1185">Reference proteome</keyword>
<evidence type="ECO:0000256" key="7">
    <source>
        <dbReference type="SAM" id="Phobius"/>
    </source>
</evidence>
<protein>
    <submittedName>
        <fullName evidence="8">Putative oxidoreductase</fullName>
    </submittedName>
</protein>
<evidence type="ECO:0000313" key="8">
    <source>
        <dbReference type="EMBL" id="SHO49488.1"/>
    </source>
</evidence>
<dbReference type="PANTHER" id="PTHR33452">
    <property type="entry name" value="OXIDOREDUCTASE CATD-RELATED"/>
    <property type="match status" value="1"/>
</dbReference>
<reference evidence="8 9" key="1">
    <citation type="submission" date="2016-12" db="EMBL/GenBank/DDBJ databases">
        <authorList>
            <person name="Song W.-J."/>
            <person name="Kurnit D.M."/>
        </authorList>
    </citation>
    <scope>NUCLEOTIDE SEQUENCE [LARGE SCALE GENOMIC DNA]</scope>
    <source>
        <strain evidence="8 9">DSM 18488</strain>
    </source>
</reference>
<dbReference type="OrthoDB" id="280866at2"/>
<evidence type="ECO:0000256" key="3">
    <source>
        <dbReference type="ARBA" id="ARBA00022475"/>
    </source>
</evidence>
<evidence type="ECO:0000256" key="4">
    <source>
        <dbReference type="ARBA" id="ARBA00022692"/>
    </source>
</evidence>
<comment type="subcellular location">
    <subcellularLocation>
        <location evidence="1">Cell membrane</location>
        <topology evidence="1">Multi-pass membrane protein</topology>
    </subcellularLocation>
</comment>
<dbReference type="PANTHER" id="PTHR33452:SF1">
    <property type="entry name" value="INNER MEMBRANE PROTEIN YPHA-RELATED"/>
    <property type="match status" value="1"/>
</dbReference>
<feature type="transmembrane region" description="Helical" evidence="7">
    <location>
        <begin position="96"/>
        <end position="117"/>
    </location>
</feature>
<comment type="similarity">
    <text evidence="2">Belongs to the DoxX family.</text>
</comment>
<keyword evidence="4 7" id="KW-0812">Transmembrane</keyword>
<dbReference type="Pfam" id="PF07681">
    <property type="entry name" value="DoxX"/>
    <property type="match status" value="1"/>
</dbReference>
<keyword evidence="3" id="KW-1003">Cell membrane</keyword>
<feature type="transmembrane region" description="Helical" evidence="7">
    <location>
        <begin position="44"/>
        <end position="64"/>
    </location>
</feature>
<organism evidence="8 9">
    <name type="scientific">Desulfopila aestuarii DSM 18488</name>
    <dbReference type="NCBI Taxonomy" id="1121416"/>
    <lineage>
        <taxon>Bacteria</taxon>
        <taxon>Pseudomonadati</taxon>
        <taxon>Thermodesulfobacteriota</taxon>
        <taxon>Desulfobulbia</taxon>
        <taxon>Desulfobulbales</taxon>
        <taxon>Desulfocapsaceae</taxon>
        <taxon>Desulfopila</taxon>
    </lineage>
</organism>
<dbReference type="RefSeq" id="WP_073614198.1">
    <property type="nucleotide sequence ID" value="NZ_FRFE01000014.1"/>
</dbReference>
<evidence type="ECO:0000256" key="6">
    <source>
        <dbReference type="ARBA" id="ARBA00023136"/>
    </source>
</evidence>
<accession>A0A1M7YAC6</accession>